<protein>
    <submittedName>
        <fullName evidence="2">Type III restriction enzyme, res subunit</fullName>
    </submittedName>
</protein>
<dbReference type="RefSeq" id="WP_213040479.1">
    <property type="nucleotide sequence ID" value="NZ_CAJNBJ010000001.1"/>
</dbReference>
<keyword evidence="3" id="KW-1185">Reference proteome</keyword>
<dbReference type="Proteomes" id="UP000675880">
    <property type="component" value="Unassembled WGS sequence"/>
</dbReference>
<name>A0ABM8QIY3_9BACT</name>
<dbReference type="Pfam" id="PF04851">
    <property type="entry name" value="ResIII"/>
    <property type="match status" value="1"/>
</dbReference>
<evidence type="ECO:0000259" key="1">
    <source>
        <dbReference type="Pfam" id="PF04851"/>
    </source>
</evidence>
<sequence length="893" mass="99048">MITLKDYQERVLESLRDFFRLTAQTTKPDAAFREVTRRFGEGAPYIPVPAAGLGADMPYVCLRVPTGGGKTLLACHAVGLAQRQFMRAERAVVLWLVPSHTILDQTADALRDPRHPYRRALELACGAVEVVTIDEALHLSRAAVDGQTVVIVSTIQSFRVEDTTGRRVYDQNGAFSEHVMNVPPDRLADLFPGADGKPKPSLVNALRLRRPIVIVDEAHNARTDLSFATLGNVLPSCIVEFTATPAREKTPSNVLHRVSAAELKTAQMVKLPLRVVTRHPSQRDQLLAEALTLRADLEKLAVLEGQQTAEYIRPILLIQAERVDACEPLRDRLVREFGLSKDEVKISVGRLDELKGVKDIASPKCQVRVIITVEKLREGWDCPFASVLCSLKETWSATAIEQIVGRILRLPDAKAKQHPDLNCAYAFSVSDSITTVLAELREALEHNGFTKAEAERIILSVPQGTLPLSVQPQTVTFAPTEIDPTLAQVQEAALAGKVRIDAAAGTITIVVPLDQDDTDRVKSCVCTPEAKAMLEVAVEAVSQAERAFGGSGKPRKPSPYEQQVDFLVPLLCFAENGMLYEFESTFLLEHPWKLSEKDASLPAAYNPLARPYGKVGVIDVGQKGDVQTTLMGDTGDADFVGTLHQQMFQFSGQDDWSVERLVAWLDREIDHHDIPVGESAEFLRKVIRGLTAKYGIADIGILALDRFRLRDEIAARIQEHREGERKASFQMLLLSDSPLTVTEARTINFKTMGYEPSRVYEGGFQFQKHYFGPKPGELTEKTAEGRVTEEFQCAQFLDGLPQVRFWVRNLVRKPTSFRLQTSKDWFYPDFLCQLKDGRTLAVEYKGRHLFDGIDAEDKRAIGAIWASRSGGRCLFVMPTEGDFSGIVGALQGQ</sequence>
<dbReference type="PANTHER" id="PTHR47396">
    <property type="entry name" value="TYPE I RESTRICTION ENZYME ECOKI R PROTEIN"/>
    <property type="match status" value="1"/>
</dbReference>
<dbReference type="InterPro" id="IPR050742">
    <property type="entry name" value="Helicase_Restrict-Modif_Enz"/>
</dbReference>
<dbReference type="EMBL" id="CAJNBJ010000001">
    <property type="protein sequence ID" value="CAE6698915.1"/>
    <property type="molecule type" value="Genomic_DNA"/>
</dbReference>
<dbReference type="PANTHER" id="PTHR47396:SF1">
    <property type="entry name" value="ATP-DEPENDENT HELICASE IRC3-RELATED"/>
    <property type="match status" value="1"/>
</dbReference>
<reference evidence="2 3" key="1">
    <citation type="submission" date="2021-02" db="EMBL/GenBank/DDBJ databases">
        <authorList>
            <person name="Han P."/>
        </authorList>
    </citation>
    <scope>NUCLEOTIDE SEQUENCE [LARGE SCALE GENOMIC DNA]</scope>
    <source>
        <strain evidence="2">Candidatus Nitrospira sp. ZN2</strain>
    </source>
</reference>
<dbReference type="InterPro" id="IPR006935">
    <property type="entry name" value="Helicase/UvrB_N"/>
</dbReference>
<dbReference type="InterPro" id="IPR027417">
    <property type="entry name" value="P-loop_NTPase"/>
</dbReference>
<evidence type="ECO:0000313" key="3">
    <source>
        <dbReference type="Proteomes" id="UP000675880"/>
    </source>
</evidence>
<gene>
    <name evidence="2" type="ORF">NSPZN2_10616</name>
</gene>
<comment type="caution">
    <text evidence="2">The sequence shown here is derived from an EMBL/GenBank/DDBJ whole genome shotgun (WGS) entry which is preliminary data.</text>
</comment>
<accession>A0ABM8QIY3</accession>
<dbReference type="SUPFAM" id="SSF52540">
    <property type="entry name" value="P-loop containing nucleoside triphosphate hydrolases"/>
    <property type="match status" value="1"/>
</dbReference>
<feature type="domain" description="Helicase/UvrB N-terminal" evidence="1">
    <location>
        <begin position="2"/>
        <end position="247"/>
    </location>
</feature>
<proteinExistence type="predicted"/>
<dbReference type="Gene3D" id="3.40.50.300">
    <property type="entry name" value="P-loop containing nucleotide triphosphate hydrolases"/>
    <property type="match status" value="2"/>
</dbReference>
<evidence type="ECO:0000313" key="2">
    <source>
        <dbReference type="EMBL" id="CAE6698915.1"/>
    </source>
</evidence>
<organism evidence="2 3">
    <name type="scientific">Nitrospira defluvii</name>
    <dbReference type="NCBI Taxonomy" id="330214"/>
    <lineage>
        <taxon>Bacteria</taxon>
        <taxon>Pseudomonadati</taxon>
        <taxon>Nitrospirota</taxon>
        <taxon>Nitrospiria</taxon>
        <taxon>Nitrospirales</taxon>
        <taxon>Nitrospiraceae</taxon>
        <taxon>Nitrospira</taxon>
    </lineage>
</organism>